<dbReference type="AlphaFoldDB" id="A0A8S3RTL7"/>
<dbReference type="Proteomes" id="UP000683360">
    <property type="component" value="Unassembled WGS sequence"/>
</dbReference>
<comment type="caution">
    <text evidence="2">The sequence shown here is derived from an EMBL/GenBank/DDBJ whole genome shotgun (WGS) entry which is preliminary data.</text>
</comment>
<feature type="region of interest" description="Disordered" evidence="1">
    <location>
        <begin position="32"/>
        <end position="77"/>
    </location>
</feature>
<proteinExistence type="predicted"/>
<reference evidence="2" key="1">
    <citation type="submission" date="2021-03" db="EMBL/GenBank/DDBJ databases">
        <authorList>
            <person name="Bekaert M."/>
        </authorList>
    </citation>
    <scope>NUCLEOTIDE SEQUENCE</scope>
</reference>
<keyword evidence="3" id="KW-1185">Reference proteome</keyword>
<sequence>MDYSVENHLHALDPPLEPLSAHPYADAQFQPPVVNENFPFTPKPDSYDFNRSESLQPNQTSHSSKKPHRTSSSEHKISTVGHVNLNHKISSANGGVSSCDIVAMNNQVSEPTVSVVYSAPCIQGAKINNEASQYQTTEDDHVRNRIHNETIDHRLSEPTLTLPNTQHVVNENETRHSSISNRDNVEIFIDRSQRDDSLHTGLLLACKSSSNTTDNAEKVSNVCTTSDLGYFLDPHSNYGNEKSWYGLTLAVLGLPEEKVKSISHHTKGNPEAGHFLATLEYYVADEKHLSDIVQYFVQPHSLRVDVIQYFKKHHKDCAVCNTLYLMVPRGRDISNSTEDVRKVSASHHEGS</sequence>
<evidence type="ECO:0000313" key="2">
    <source>
        <dbReference type="EMBL" id="CAG2208169.1"/>
    </source>
</evidence>
<accession>A0A8S3RTL7</accession>
<feature type="compositionally biased region" description="Polar residues" evidence="1">
    <location>
        <begin position="52"/>
        <end position="62"/>
    </location>
</feature>
<name>A0A8S3RTL7_MYTED</name>
<evidence type="ECO:0000256" key="1">
    <source>
        <dbReference type="SAM" id="MobiDB-lite"/>
    </source>
</evidence>
<evidence type="ECO:0000313" key="3">
    <source>
        <dbReference type="Proteomes" id="UP000683360"/>
    </source>
</evidence>
<dbReference type="EMBL" id="CAJPWZ010001104">
    <property type="protein sequence ID" value="CAG2208169.1"/>
    <property type="molecule type" value="Genomic_DNA"/>
</dbReference>
<protein>
    <submittedName>
        <fullName evidence="2">Uncharacterized protein</fullName>
    </submittedName>
</protein>
<dbReference type="OrthoDB" id="10336112at2759"/>
<organism evidence="2 3">
    <name type="scientific">Mytilus edulis</name>
    <name type="common">Blue mussel</name>
    <dbReference type="NCBI Taxonomy" id="6550"/>
    <lineage>
        <taxon>Eukaryota</taxon>
        <taxon>Metazoa</taxon>
        <taxon>Spiralia</taxon>
        <taxon>Lophotrochozoa</taxon>
        <taxon>Mollusca</taxon>
        <taxon>Bivalvia</taxon>
        <taxon>Autobranchia</taxon>
        <taxon>Pteriomorphia</taxon>
        <taxon>Mytilida</taxon>
        <taxon>Mytiloidea</taxon>
        <taxon>Mytilidae</taxon>
        <taxon>Mytilinae</taxon>
        <taxon>Mytilus</taxon>
    </lineage>
</organism>
<gene>
    <name evidence="2" type="ORF">MEDL_22447</name>
</gene>